<accession>D3SNB2</accession>
<proteinExistence type="predicted"/>
<dbReference type="HOGENOM" id="CLU_053305_2_2_0"/>
<keyword evidence="4" id="KW-1185">Reference proteome</keyword>
<dbReference type="AlphaFoldDB" id="D3SNB2"/>
<evidence type="ECO:0000256" key="1">
    <source>
        <dbReference type="ARBA" id="ARBA00023118"/>
    </source>
</evidence>
<gene>
    <name evidence="3" type="ordered locus">Thal_0011</name>
</gene>
<dbReference type="PANTHER" id="PTHR39965:SF1">
    <property type="entry name" value="CRISPR SYSTEM CMR SUBUNIT CMR6"/>
    <property type="match status" value="1"/>
</dbReference>
<dbReference type="KEGG" id="tal:Thal_0011"/>
<dbReference type="OrthoDB" id="9813956at2"/>
<dbReference type="Proteomes" id="UP000002043">
    <property type="component" value="Chromosome"/>
</dbReference>
<dbReference type="GO" id="GO:0051607">
    <property type="term" value="P:defense response to virus"/>
    <property type="evidence" value="ECO:0007669"/>
    <property type="project" value="UniProtKB-KW"/>
</dbReference>
<reference evidence="4" key="1">
    <citation type="journal article" date="2010" name="Stand. Genomic Sci.">
        <title>Complete genome sequence of Thermocrinis albus type strain (HI 11/12T).</title>
        <authorList>
            <person name="Wirth R."/>
            <person name="Sikorski J."/>
            <person name="Brambilla E."/>
            <person name="Misra M."/>
            <person name="Lapidus A."/>
            <person name="Copeland A."/>
            <person name="Nolan M."/>
            <person name="Lucas S."/>
            <person name="Chen F."/>
            <person name="Tice H."/>
            <person name="Cheng J.F."/>
            <person name="Han C."/>
            <person name="Detter J.C."/>
            <person name="Tapia R."/>
            <person name="Bruce D."/>
            <person name="Goodwin L."/>
            <person name="Pitluck S."/>
            <person name="Pati A."/>
            <person name="Anderson I."/>
            <person name="Ivanova N."/>
            <person name="Mavromatis K."/>
            <person name="Mikhailova N."/>
            <person name="Chen A."/>
            <person name="Palaniappan K."/>
            <person name="Bilek Y."/>
            <person name="Hader T."/>
            <person name="Land M."/>
            <person name="Hauser L."/>
            <person name="Chang Y.J."/>
            <person name="Jeffries C.D."/>
            <person name="Tindall B.J."/>
            <person name="Rohde M."/>
            <person name="Goker M."/>
            <person name="Bristow J."/>
            <person name="Eisen J.A."/>
            <person name="Markowitz V."/>
            <person name="Hugenholtz P."/>
            <person name="Kyrpides N.C."/>
            <person name="Klenk H.P."/>
        </authorList>
    </citation>
    <scope>NUCLEOTIDE SEQUENCE [LARGE SCALE GENOMIC DNA]</scope>
    <source>
        <strain evidence="4">DSM 14484 / JCM 11386 / HI 11/12</strain>
    </source>
</reference>
<dbReference type="PANTHER" id="PTHR39965">
    <property type="entry name" value="CRISPR SYSTEM CMR SUBUNIT CMR6"/>
    <property type="match status" value="1"/>
</dbReference>
<dbReference type="NCBIfam" id="TIGR01898">
    <property type="entry name" value="cas_TM1791_cmr6"/>
    <property type="match status" value="1"/>
</dbReference>
<sequence>MKVEDTVKLIADDKTKFSNIALAFYKLNIFKLDIFKYLEKDISEIRKKEYLKLFKDSLNWDEITFIQEKITDLYKSIEKTHYVKYIKAYVGYRFVSGMGYPSPIENGFLLHHTYGIPYISGESVKGLVRYMYIYKNFTEENFSKERLKGLEEGKYQESELNEKEKIFVKLFGTQKEEGKIVFFDAYPESLTERNLSIDVMNNHYGEYYETKGEKEPGDWYNPNPVFFLTLEKVTFIFRIGIEKDVEEAEKLLDQTLELLKEGLELFGLGAKRRKGYGWFRVQEA</sequence>
<feature type="domain" description="CRISPR type III-associated protein" evidence="2">
    <location>
        <begin position="102"/>
        <end position="280"/>
    </location>
</feature>
<evidence type="ECO:0000313" key="4">
    <source>
        <dbReference type="Proteomes" id="UP000002043"/>
    </source>
</evidence>
<organism evidence="3 4">
    <name type="scientific">Thermocrinis albus (strain DSM 14484 / JCM 11386 / HI 11/12)</name>
    <dbReference type="NCBI Taxonomy" id="638303"/>
    <lineage>
        <taxon>Bacteria</taxon>
        <taxon>Pseudomonadati</taxon>
        <taxon>Aquificota</taxon>
        <taxon>Aquificia</taxon>
        <taxon>Aquificales</taxon>
        <taxon>Aquificaceae</taxon>
        <taxon>Thermocrinis</taxon>
    </lineage>
</organism>
<dbReference type="InterPro" id="IPR010172">
    <property type="entry name" value="CRISPR-assoc_prot_TM1791"/>
</dbReference>
<dbReference type="EMBL" id="CP001931">
    <property type="protein sequence ID" value="ADC88649.1"/>
    <property type="molecule type" value="Genomic_DNA"/>
</dbReference>
<name>D3SNB2_THEAH</name>
<dbReference type="STRING" id="638303.Thal_0011"/>
<dbReference type="eggNOG" id="COG1604">
    <property type="taxonomic scope" value="Bacteria"/>
</dbReference>
<dbReference type="InterPro" id="IPR005537">
    <property type="entry name" value="RAMP_III_fam"/>
</dbReference>
<keyword evidence="1" id="KW-0051">Antiviral defense</keyword>
<evidence type="ECO:0000313" key="3">
    <source>
        <dbReference type="EMBL" id="ADC88649.1"/>
    </source>
</evidence>
<dbReference type="RefSeq" id="WP_012991056.1">
    <property type="nucleotide sequence ID" value="NC_013894.1"/>
</dbReference>
<evidence type="ECO:0000259" key="2">
    <source>
        <dbReference type="Pfam" id="PF03787"/>
    </source>
</evidence>
<protein>
    <submittedName>
        <fullName evidence="3">CRISPR-associated RAMP protein, Cmr6 family</fullName>
    </submittedName>
</protein>
<dbReference type="Pfam" id="PF03787">
    <property type="entry name" value="RAMPs"/>
    <property type="match status" value="1"/>
</dbReference>